<evidence type="ECO:0000313" key="2">
    <source>
        <dbReference type="Proteomes" id="UP000192511"/>
    </source>
</evidence>
<organism evidence="1 2">
    <name type="scientific">Legionella anisa</name>
    <dbReference type="NCBI Taxonomy" id="28082"/>
    <lineage>
        <taxon>Bacteria</taxon>
        <taxon>Pseudomonadati</taxon>
        <taxon>Pseudomonadota</taxon>
        <taxon>Gammaproteobacteria</taxon>
        <taxon>Legionellales</taxon>
        <taxon>Legionellaceae</taxon>
        <taxon>Legionella</taxon>
    </lineage>
</organism>
<comment type="caution">
    <text evidence="1">The sequence shown here is derived from an EMBL/GenBank/DDBJ whole genome shotgun (WGS) entry which is preliminary data.</text>
</comment>
<gene>
    <name evidence="1" type="ORF">A6J39_016695</name>
</gene>
<evidence type="ECO:0000313" key="1">
    <source>
        <dbReference type="EMBL" id="PNL62714.1"/>
    </source>
</evidence>
<proteinExistence type="predicted"/>
<accession>A0AAX0WWD2</accession>
<keyword evidence="2" id="KW-1185">Reference proteome</keyword>
<dbReference type="EMBL" id="NBTX02000004">
    <property type="protein sequence ID" value="PNL62714.1"/>
    <property type="molecule type" value="Genomic_DNA"/>
</dbReference>
<dbReference type="GeneID" id="98064883"/>
<name>A0AAX0WWD2_9GAMM</name>
<dbReference type="AlphaFoldDB" id="A0AAX0WWD2"/>
<reference evidence="1" key="1">
    <citation type="submission" date="2017-12" db="EMBL/GenBank/DDBJ databases">
        <title>FDA dAtabase for Regulatory Grade micrObial Sequences (FDA-ARGOS): Supporting development and validation of Infectious Disease Dx tests.</title>
        <authorList>
            <person name="Kerrigan L."/>
            <person name="Tallon L.J."/>
            <person name="Sadzewicz L."/>
            <person name="Sengamalay N."/>
            <person name="Ott S."/>
            <person name="Godinez A."/>
            <person name="Nagaraj S."/>
            <person name="Vavikolanu K."/>
            <person name="Vyas G."/>
            <person name="Nadendla S."/>
            <person name="Aluvathingal J."/>
            <person name="Sichtig H."/>
        </authorList>
    </citation>
    <scope>NUCLEOTIDE SEQUENCE [LARGE SCALE GENOMIC DNA]</scope>
    <source>
        <strain evidence="1">FDAARGOS_200</strain>
    </source>
</reference>
<dbReference type="PROSITE" id="PS51257">
    <property type="entry name" value="PROKAR_LIPOPROTEIN"/>
    <property type="match status" value="1"/>
</dbReference>
<dbReference type="RefSeq" id="WP_019234830.1">
    <property type="nucleotide sequence ID" value="NZ_CAAAHR010000055.1"/>
</dbReference>
<sequence length="84" mass="9152">MKWIILLGSVVLMTGCCCTSGVTYFTPTFTPVYARTVTYRPVAVRSVAVTPVVTRVVTPVVQPVTVFSYPVGPLDVTTTTIDFY</sequence>
<protein>
    <submittedName>
        <fullName evidence="1">Uncharacterized protein</fullName>
    </submittedName>
</protein>
<dbReference type="Proteomes" id="UP000192511">
    <property type="component" value="Unassembled WGS sequence"/>
</dbReference>